<dbReference type="InterPro" id="IPR007650">
    <property type="entry name" value="Zf-FLZ_dom"/>
</dbReference>
<dbReference type="PROSITE" id="PS51795">
    <property type="entry name" value="ZF_FLZ"/>
    <property type="match status" value="1"/>
</dbReference>
<evidence type="ECO:0000259" key="6">
    <source>
        <dbReference type="PROSITE" id="PS51795"/>
    </source>
</evidence>
<feature type="transmembrane region" description="Helical" evidence="5">
    <location>
        <begin position="12"/>
        <end position="34"/>
    </location>
</feature>
<evidence type="ECO:0000256" key="1">
    <source>
        <dbReference type="ARBA" id="ARBA00009374"/>
    </source>
</evidence>
<dbReference type="InterPro" id="IPR044533">
    <property type="entry name" value="FLZ1/2/3"/>
</dbReference>
<evidence type="ECO:0000313" key="8">
    <source>
        <dbReference type="Proteomes" id="UP000436088"/>
    </source>
</evidence>
<keyword evidence="5" id="KW-0472">Membrane</keyword>
<evidence type="ECO:0000256" key="3">
    <source>
        <dbReference type="ARBA" id="ARBA00022771"/>
    </source>
</evidence>
<protein>
    <submittedName>
        <fullName evidence="7">Poly(U)-specific endoribonuclease-B-like</fullName>
    </submittedName>
</protein>
<feature type="zinc finger region" description="FLZ-type" evidence="4">
    <location>
        <begin position="168"/>
        <end position="212"/>
    </location>
</feature>
<reference evidence="7" key="1">
    <citation type="submission" date="2019-09" db="EMBL/GenBank/DDBJ databases">
        <title>Draft genome information of white flower Hibiscus syriacus.</title>
        <authorList>
            <person name="Kim Y.-M."/>
        </authorList>
    </citation>
    <scope>NUCLEOTIDE SEQUENCE [LARGE SCALE GENOMIC DNA]</scope>
    <source>
        <strain evidence="7">YM2019G1</strain>
    </source>
</reference>
<comment type="caution">
    <text evidence="7">The sequence shown here is derived from an EMBL/GenBank/DDBJ whole genome shotgun (WGS) entry which is preliminary data.</text>
</comment>
<dbReference type="AlphaFoldDB" id="A0A6A3D6Z4"/>
<gene>
    <name evidence="7" type="ORF">F3Y22_tig00000477pilonHSYRG00045</name>
</gene>
<dbReference type="PANTHER" id="PTHR46057:SF9">
    <property type="entry name" value="FCS-LIKE ZINC FINGER 1"/>
    <property type="match status" value="1"/>
</dbReference>
<evidence type="ECO:0000256" key="4">
    <source>
        <dbReference type="PROSITE-ProRule" id="PRU01131"/>
    </source>
</evidence>
<keyword evidence="5" id="KW-0812">Transmembrane</keyword>
<sequence>MVLPSPFKTETKAWVDGIFVVFLVGLSFVSRLTLLVVAELFGIVLSSFDVLLVCSDFSIFRVYVPFANRQTLVLLSSPVCLLEKEKEKHCLTGRSRGHCFIEEDQGLAYVAVMEVGNSGTDYQTRNQNEFSQRPLCYSRKISLKNPSSYPSSCSSPRSARFEDCNQPNFLDVCFICKEPLGGNEDLFMYREGISFCSEECRQGQLDIEETMEKSNSLPSSMKAQEIPPNC</sequence>
<proteinExistence type="inferred from homology"/>
<keyword evidence="2" id="KW-0479">Metal-binding</keyword>
<accession>A0A6A3D6Z4</accession>
<organism evidence="7 8">
    <name type="scientific">Hibiscus syriacus</name>
    <name type="common">Rose of Sharon</name>
    <dbReference type="NCBI Taxonomy" id="106335"/>
    <lineage>
        <taxon>Eukaryota</taxon>
        <taxon>Viridiplantae</taxon>
        <taxon>Streptophyta</taxon>
        <taxon>Embryophyta</taxon>
        <taxon>Tracheophyta</taxon>
        <taxon>Spermatophyta</taxon>
        <taxon>Magnoliopsida</taxon>
        <taxon>eudicotyledons</taxon>
        <taxon>Gunneridae</taxon>
        <taxon>Pentapetalae</taxon>
        <taxon>rosids</taxon>
        <taxon>malvids</taxon>
        <taxon>Malvales</taxon>
        <taxon>Malvaceae</taxon>
        <taxon>Malvoideae</taxon>
        <taxon>Hibiscus</taxon>
    </lineage>
</organism>
<dbReference type="Proteomes" id="UP000436088">
    <property type="component" value="Unassembled WGS sequence"/>
</dbReference>
<dbReference type="Pfam" id="PF04570">
    <property type="entry name" value="zf-FLZ"/>
    <property type="match status" value="1"/>
</dbReference>
<keyword evidence="5" id="KW-1133">Transmembrane helix</keyword>
<keyword evidence="3" id="KW-0863">Zinc-finger</keyword>
<keyword evidence="3" id="KW-0862">Zinc</keyword>
<evidence type="ECO:0000256" key="5">
    <source>
        <dbReference type="SAM" id="Phobius"/>
    </source>
</evidence>
<evidence type="ECO:0000313" key="7">
    <source>
        <dbReference type="EMBL" id="KAE8735032.1"/>
    </source>
</evidence>
<comment type="similarity">
    <text evidence="1">Belongs to the FLZ family.</text>
</comment>
<dbReference type="EMBL" id="VEPZ02000039">
    <property type="protein sequence ID" value="KAE8735032.1"/>
    <property type="molecule type" value="Genomic_DNA"/>
</dbReference>
<feature type="domain" description="FLZ-type" evidence="6">
    <location>
        <begin position="168"/>
        <end position="212"/>
    </location>
</feature>
<dbReference type="PANTHER" id="PTHR46057">
    <property type="entry name" value="FCS-LIKE ZINC FINGER 1-RELATED"/>
    <property type="match status" value="1"/>
</dbReference>
<name>A0A6A3D6Z4_HIBSY</name>
<keyword evidence="8" id="KW-1185">Reference proteome</keyword>
<evidence type="ECO:0000256" key="2">
    <source>
        <dbReference type="ARBA" id="ARBA00022723"/>
    </source>
</evidence>
<dbReference type="GO" id="GO:0008270">
    <property type="term" value="F:zinc ion binding"/>
    <property type="evidence" value="ECO:0007669"/>
    <property type="project" value="UniProtKB-KW"/>
</dbReference>